<dbReference type="GO" id="GO:0009253">
    <property type="term" value="P:peptidoglycan catabolic process"/>
    <property type="evidence" value="ECO:0007669"/>
    <property type="project" value="InterPro"/>
</dbReference>
<protein>
    <recommendedName>
        <fullName evidence="3">N-acetylmuramoyl-L-alanine amidase</fullName>
        <ecNumber evidence="3">3.5.1.28</ecNumber>
    </recommendedName>
    <alternativeName>
        <fullName evidence="9">Autolysin</fullName>
    </alternativeName>
    <alternativeName>
        <fullName evidence="8">Cell wall hydrolase</fullName>
    </alternativeName>
</protein>
<dbReference type="GO" id="GO:0071555">
    <property type="term" value="P:cell wall organization"/>
    <property type="evidence" value="ECO:0007669"/>
    <property type="project" value="UniProtKB-KW"/>
</dbReference>
<proteinExistence type="inferred from homology"/>
<keyword evidence="6" id="KW-0178">Competence</keyword>
<dbReference type="Proteomes" id="UP000094784">
    <property type="component" value="Unassembled WGS sequence"/>
</dbReference>
<dbReference type="GO" id="GO:0030420">
    <property type="term" value="P:establishment of competence for transformation"/>
    <property type="evidence" value="ECO:0007669"/>
    <property type="project" value="UniProtKB-KW"/>
</dbReference>
<evidence type="ECO:0000256" key="5">
    <source>
        <dbReference type="ARBA" id="ARBA00022969"/>
    </source>
</evidence>
<accession>A0A1E4RA68</accession>
<comment type="catalytic activity">
    <reaction evidence="1">
        <text>Hydrolyzes the link between N-acetylmuramoyl residues and L-amino acid residues in certain cell-wall glycopeptides.</text>
        <dbReference type="EC" id="3.5.1.28"/>
    </reaction>
</comment>
<evidence type="ECO:0000256" key="8">
    <source>
        <dbReference type="ARBA" id="ARBA00030881"/>
    </source>
</evidence>
<dbReference type="OrthoDB" id="9794294at2"/>
<keyword evidence="4" id="KW-0378">Hydrolase</keyword>
<evidence type="ECO:0000256" key="2">
    <source>
        <dbReference type="ARBA" id="ARBA00007553"/>
    </source>
</evidence>
<evidence type="ECO:0000313" key="11">
    <source>
        <dbReference type="EMBL" id="ODV57356.1"/>
    </source>
</evidence>
<dbReference type="PANTHER" id="PTHR30417">
    <property type="entry name" value="N-ACETYLMURAMOYL-L-ALANINE AMIDASE AMID"/>
    <property type="match status" value="1"/>
</dbReference>
<dbReference type="AlphaFoldDB" id="A0A1E4RA68"/>
<evidence type="ECO:0000256" key="1">
    <source>
        <dbReference type="ARBA" id="ARBA00001561"/>
    </source>
</evidence>
<keyword evidence="5" id="KW-0749">Sporulation</keyword>
<evidence type="ECO:0000256" key="4">
    <source>
        <dbReference type="ARBA" id="ARBA00022801"/>
    </source>
</evidence>
<sequence length="238" mass="26775">MSYKFKQTLLPSTKYSIKAPFIMAPQFITVHNTANDAPAVNEISYMIGNNNQVSYHVAVDDKEVIQAIPFNRNAWHCGDGGGSSDPNALKKGNRLSIGIEICYSKSGGVRYGVAEENAVQYIAKLLKQFGWGIERVKKHQDWNGKYCPHRILTEGRWNSFLNRIKKAMESNESEQQIVEDDDTMKFTNTTAKAAVRDYIQQAVDKGLIDKSWLEKFDNGTMTNGDFEGLKIIIAQRSA</sequence>
<dbReference type="GO" id="GO:0009254">
    <property type="term" value="P:peptidoglycan turnover"/>
    <property type="evidence" value="ECO:0007669"/>
    <property type="project" value="TreeGrafter"/>
</dbReference>
<dbReference type="SUPFAM" id="SSF55846">
    <property type="entry name" value="N-acetylmuramoyl-L-alanine amidase-like"/>
    <property type="match status" value="1"/>
</dbReference>
<gene>
    <name evidence="11" type="ORF">BG258_16270</name>
</gene>
<comment type="similarity">
    <text evidence="2">Belongs to the N-acetylmuramoyl-L-alanine amidase 2 family.</text>
</comment>
<dbReference type="Gene3D" id="3.40.80.10">
    <property type="entry name" value="Peptidoglycan recognition protein-like"/>
    <property type="match status" value="1"/>
</dbReference>
<dbReference type="EC" id="3.5.1.28" evidence="3"/>
<dbReference type="RefSeq" id="WP_069482255.1">
    <property type="nucleotide sequence ID" value="NZ_KV766182.1"/>
</dbReference>
<name>A0A1E4RA68_9BACI</name>
<dbReference type="EMBL" id="MECQ01000001">
    <property type="protein sequence ID" value="ODV57356.1"/>
    <property type="molecule type" value="Genomic_DNA"/>
</dbReference>
<dbReference type="InterPro" id="IPR036505">
    <property type="entry name" value="Amidase/PGRP_sf"/>
</dbReference>
<evidence type="ECO:0000256" key="6">
    <source>
        <dbReference type="ARBA" id="ARBA00023287"/>
    </source>
</evidence>
<comment type="caution">
    <text evidence="11">The sequence shown here is derived from an EMBL/GenBank/DDBJ whole genome shotgun (WGS) entry which is preliminary data.</text>
</comment>
<dbReference type="CDD" id="cd06583">
    <property type="entry name" value="PGRP"/>
    <property type="match status" value="1"/>
</dbReference>
<evidence type="ECO:0000313" key="12">
    <source>
        <dbReference type="Proteomes" id="UP000094784"/>
    </source>
</evidence>
<dbReference type="Pfam" id="PF01510">
    <property type="entry name" value="Amidase_2"/>
    <property type="match status" value="1"/>
</dbReference>
<organism evidence="11 12">
    <name type="scientific">Lysinibacillus fusiformis</name>
    <dbReference type="NCBI Taxonomy" id="28031"/>
    <lineage>
        <taxon>Bacteria</taxon>
        <taxon>Bacillati</taxon>
        <taxon>Bacillota</taxon>
        <taxon>Bacilli</taxon>
        <taxon>Bacillales</taxon>
        <taxon>Bacillaceae</taxon>
        <taxon>Lysinibacillus</taxon>
    </lineage>
</organism>
<dbReference type="InterPro" id="IPR051206">
    <property type="entry name" value="NAMLAA_amidase_2"/>
</dbReference>
<dbReference type="PANTHER" id="PTHR30417:SF11">
    <property type="entry name" value="N-ACETYLMURAMOYL-L-ALANINE AMIDASE XLYA"/>
    <property type="match status" value="1"/>
</dbReference>
<feature type="domain" description="N-acetylmuramoyl-L-alanine amidase" evidence="10">
    <location>
        <begin position="12"/>
        <end position="164"/>
    </location>
</feature>
<dbReference type="SMART" id="SM00644">
    <property type="entry name" value="Ami_2"/>
    <property type="match status" value="1"/>
</dbReference>
<dbReference type="GO" id="GO:0030435">
    <property type="term" value="P:sporulation resulting in formation of a cellular spore"/>
    <property type="evidence" value="ECO:0007669"/>
    <property type="project" value="UniProtKB-KW"/>
</dbReference>
<dbReference type="GO" id="GO:0008745">
    <property type="term" value="F:N-acetylmuramoyl-L-alanine amidase activity"/>
    <property type="evidence" value="ECO:0007669"/>
    <property type="project" value="UniProtKB-EC"/>
</dbReference>
<evidence type="ECO:0000256" key="9">
    <source>
        <dbReference type="ARBA" id="ARBA00032390"/>
    </source>
</evidence>
<keyword evidence="7" id="KW-0961">Cell wall biogenesis/degradation</keyword>
<reference evidence="11 12" key="1">
    <citation type="submission" date="2016-09" db="EMBL/GenBank/DDBJ databases">
        <title>Draft genome sequence of the soil isolate, Lysinibacillus fusiformis M5, a potential hypoxanthine producer.</title>
        <authorList>
            <person name="Gallegos-Monterrosa R."/>
            <person name="Maroti G."/>
            <person name="Balint B."/>
            <person name="Kovacs A.T."/>
        </authorList>
    </citation>
    <scope>NUCLEOTIDE SEQUENCE [LARGE SCALE GENOMIC DNA]</scope>
    <source>
        <strain evidence="11 12">M5</strain>
    </source>
</reference>
<evidence type="ECO:0000256" key="3">
    <source>
        <dbReference type="ARBA" id="ARBA00011901"/>
    </source>
</evidence>
<evidence type="ECO:0000259" key="10">
    <source>
        <dbReference type="SMART" id="SM00644"/>
    </source>
</evidence>
<evidence type="ECO:0000256" key="7">
    <source>
        <dbReference type="ARBA" id="ARBA00023316"/>
    </source>
</evidence>
<dbReference type="InterPro" id="IPR002502">
    <property type="entry name" value="Amidase_domain"/>
</dbReference>